<dbReference type="InterPro" id="IPR036291">
    <property type="entry name" value="NAD(P)-bd_dom_sf"/>
</dbReference>
<dbReference type="Pfam" id="PF01370">
    <property type="entry name" value="Epimerase"/>
    <property type="match status" value="1"/>
</dbReference>
<dbReference type="AlphaFoldDB" id="A0A1M7KGT9"/>
<protein>
    <submittedName>
        <fullName evidence="2">Nucleoside-diphosphate-sugar epimerase</fullName>
    </submittedName>
</protein>
<evidence type="ECO:0000313" key="3">
    <source>
        <dbReference type="Proteomes" id="UP000184420"/>
    </source>
</evidence>
<dbReference type="Gene3D" id="3.40.50.720">
    <property type="entry name" value="NAD(P)-binding Rossmann-like Domain"/>
    <property type="match status" value="1"/>
</dbReference>
<dbReference type="EMBL" id="FRBL01000009">
    <property type="protein sequence ID" value="SHM64503.1"/>
    <property type="molecule type" value="Genomic_DNA"/>
</dbReference>
<keyword evidence="3" id="KW-1185">Reference proteome</keyword>
<proteinExistence type="predicted"/>
<feature type="domain" description="NAD-dependent epimerase/dehydratase" evidence="1">
    <location>
        <begin position="13"/>
        <end position="167"/>
    </location>
</feature>
<reference evidence="2 3" key="1">
    <citation type="submission" date="2016-11" db="EMBL/GenBank/DDBJ databases">
        <authorList>
            <person name="Jaros S."/>
            <person name="Januszkiewicz K."/>
            <person name="Wedrychowicz H."/>
        </authorList>
    </citation>
    <scope>NUCLEOTIDE SEQUENCE [LARGE SCALE GENOMIC DNA]</scope>
    <source>
        <strain evidence="2 3">DSM 27406</strain>
    </source>
</reference>
<dbReference type="InterPro" id="IPR051783">
    <property type="entry name" value="NAD(P)-dependent_oxidoreduct"/>
</dbReference>
<sequence>MYNPKFPAISILGCGWVGKPLAQHLQSEGYRVKGSRTSAAGVEEMNRLGVQGCLVKLEETKITADPEFWDADVLIIDVPPRMQRGEGAFVREMNTLIAHLRSTRISKIIFISSTSVYPNVNDKVTEECTKLPDTPNGLALLKAEQLLMAEKGWDTVVLRFGGLAGYDRLPATQRKVNEGKGQDKPLNLIHRIDCIGVIDAVLEKDCWNEVFNACASAHPMKFNYHVAAAAHFGFLRPRRKTPDDESYKIVSNSKLKKMLGYTFKYDNPLEFFEATGSLAPQPSGEGRAKA</sequence>
<dbReference type="PANTHER" id="PTHR48079:SF6">
    <property type="entry name" value="NAD(P)-BINDING DOMAIN-CONTAINING PROTEIN-RELATED"/>
    <property type="match status" value="1"/>
</dbReference>
<organism evidence="2 3">
    <name type="scientific">Chitinophaga jiangningensis</name>
    <dbReference type="NCBI Taxonomy" id="1419482"/>
    <lineage>
        <taxon>Bacteria</taxon>
        <taxon>Pseudomonadati</taxon>
        <taxon>Bacteroidota</taxon>
        <taxon>Chitinophagia</taxon>
        <taxon>Chitinophagales</taxon>
        <taxon>Chitinophagaceae</taxon>
        <taxon>Chitinophaga</taxon>
    </lineage>
</organism>
<dbReference type="RefSeq" id="WP_073085885.1">
    <property type="nucleotide sequence ID" value="NZ_FRBL01000009.1"/>
</dbReference>
<evidence type="ECO:0000259" key="1">
    <source>
        <dbReference type="Pfam" id="PF01370"/>
    </source>
</evidence>
<evidence type="ECO:0000313" key="2">
    <source>
        <dbReference type="EMBL" id="SHM64503.1"/>
    </source>
</evidence>
<dbReference type="Proteomes" id="UP000184420">
    <property type="component" value="Unassembled WGS sequence"/>
</dbReference>
<dbReference type="GO" id="GO:0005737">
    <property type="term" value="C:cytoplasm"/>
    <property type="evidence" value="ECO:0007669"/>
    <property type="project" value="TreeGrafter"/>
</dbReference>
<dbReference type="GO" id="GO:0004029">
    <property type="term" value="F:aldehyde dehydrogenase (NAD+) activity"/>
    <property type="evidence" value="ECO:0007669"/>
    <property type="project" value="TreeGrafter"/>
</dbReference>
<name>A0A1M7KGT9_9BACT</name>
<dbReference type="InterPro" id="IPR001509">
    <property type="entry name" value="Epimerase_deHydtase"/>
</dbReference>
<dbReference type="STRING" id="1419482.SAMN05444266_109314"/>
<accession>A0A1M7KGT9</accession>
<dbReference type="PANTHER" id="PTHR48079">
    <property type="entry name" value="PROTEIN YEEZ"/>
    <property type="match status" value="1"/>
</dbReference>
<dbReference type="OrthoDB" id="751203at2"/>
<dbReference type="SUPFAM" id="SSF51735">
    <property type="entry name" value="NAD(P)-binding Rossmann-fold domains"/>
    <property type="match status" value="1"/>
</dbReference>
<gene>
    <name evidence="2" type="ORF">SAMN05444266_109314</name>
</gene>